<dbReference type="RefSeq" id="WP_127931620.1">
    <property type="nucleotide sequence ID" value="NZ_SAUN01000001.1"/>
</dbReference>
<name>A0A438M0L5_9ACTN</name>
<proteinExistence type="predicted"/>
<dbReference type="EMBL" id="SAUN01000001">
    <property type="protein sequence ID" value="RVX39073.1"/>
    <property type="molecule type" value="Genomic_DNA"/>
</dbReference>
<dbReference type="OrthoDB" id="4258031at2"/>
<keyword evidence="4" id="KW-1185">Reference proteome</keyword>
<evidence type="ECO:0000256" key="2">
    <source>
        <dbReference type="SAM" id="SignalP"/>
    </source>
</evidence>
<dbReference type="AlphaFoldDB" id="A0A438M0L5"/>
<reference evidence="3 4" key="1">
    <citation type="submission" date="2019-01" db="EMBL/GenBank/DDBJ databases">
        <title>Sequencing the genomes of 1000 actinobacteria strains.</title>
        <authorList>
            <person name="Klenk H.-P."/>
        </authorList>
    </citation>
    <scope>NUCLEOTIDE SEQUENCE [LARGE SCALE GENOMIC DNA]</scope>
    <source>
        <strain evidence="3 4">DSM 43925</strain>
    </source>
</reference>
<organism evidence="3 4">
    <name type="scientific">Nonomuraea polychroma</name>
    <dbReference type="NCBI Taxonomy" id="46176"/>
    <lineage>
        <taxon>Bacteria</taxon>
        <taxon>Bacillati</taxon>
        <taxon>Actinomycetota</taxon>
        <taxon>Actinomycetes</taxon>
        <taxon>Streptosporangiales</taxon>
        <taxon>Streptosporangiaceae</taxon>
        <taxon>Nonomuraea</taxon>
    </lineage>
</organism>
<dbReference type="Proteomes" id="UP000284824">
    <property type="component" value="Unassembled WGS sequence"/>
</dbReference>
<evidence type="ECO:0000313" key="4">
    <source>
        <dbReference type="Proteomes" id="UP000284824"/>
    </source>
</evidence>
<feature type="transmembrane region" description="Helical" evidence="1">
    <location>
        <begin position="166"/>
        <end position="185"/>
    </location>
</feature>
<keyword evidence="1" id="KW-0812">Transmembrane</keyword>
<keyword evidence="2" id="KW-0732">Signal</keyword>
<evidence type="ECO:0000313" key="3">
    <source>
        <dbReference type="EMBL" id="RVX39073.1"/>
    </source>
</evidence>
<sequence length="193" mass="19642">MNKAPAYVLTVLLAGLMLGFGAPAASAHGGPIKLEVTGDGADNVNVLVTYKKDGHPVTEIVEATLKATSADGRSFGPVPLRSAPEGQNLYHSAEPLPSGEWRVTVTATEPSKAKATVKVKAGVIAASPVAATAPATGQATAPARNKAAAPATVTDDQGAMGTPLKIVIIVLVALVALAAWIALAWRHRMGARQ</sequence>
<comment type="caution">
    <text evidence="3">The sequence shown here is derived from an EMBL/GenBank/DDBJ whole genome shotgun (WGS) entry which is preliminary data.</text>
</comment>
<feature type="chain" id="PRO_5038750952" description="YtkA-like protein" evidence="2">
    <location>
        <begin position="28"/>
        <end position="193"/>
    </location>
</feature>
<evidence type="ECO:0008006" key="5">
    <source>
        <dbReference type="Google" id="ProtNLM"/>
    </source>
</evidence>
<protein>
    <recommendedName>
        <fullName evidence="5">YtkA-like protein</fullName>
    </recommendedName>
</protein>
<feature type="signal peptide" evidence="2">
    <location>
        <begin position="1"/>
        <end position="27"/>
    </location>
</feature>
<evidence type="ECO:0000256" key="1">
    <source>
        <dbReference type="SAM" id="Phobius"/>
    </source>
</evidence>
<keyword evidence="1" id="KW-1133">Transmembrane helix</keyword>
<keyword evidence="1" id="KW-0472">Membrane</keyword>
<accession>A0A438M0L5</accession>
<gene>
    <name evidence="3" type="ORF">EDD27_1411</name>
</gene>